<dbReference type="InterPro" id="IPR053926">
    <property type="entry name" value="RecX_HTH_1st"/>
</dbReference>
<evidence type="ECO:0000256" key="4">
    <source>
        <dbReference type="ARBA" id="ARBA00022490"/>
    </source>
</evidence>
<dbReference type="AlphaFoldDB" id="A0A931N265"/>
<dbReference type="HAMAP" id="MF_01114">
    <property type="entry name" value="RecX"/>
    <property type="match status" value="1"/>
</dbReference>
<dbReference type="EMBL" id="JADMLG010000001">
    <property type="protein sequence ID" value="MBH0775178.1"/>
    <property type="molecule type" value="Genomic_DNA"/>
</dbReference>
<evidence type="ECO:0000313" key="10">
    <source>
        <dbReference type="EMBL" id="MBH0775178.1"/>
    </source>
</evidence>
<feature type="domain" description="RecX second three-helical" evidence="7">
    <location>
        <begin position="187"/>
        <end position="228"/>
    </location>
</feature>
<dbReference type="InterPro" id="IPR003783">
    <property type="entry name" value="Regulatory_RecX"/>
</dbReference>
<dbReference type="InterPro" id="IPR053925">
    <property type="entry name" value="RecX_HTH_3rd"/>
</dbReference>
<comment type="caution">
    <text evidence="10">The sequence shown here is derived from an EMBL/GenBank/DDBJ whole genome shotgun (WGS) entry which is preliminary data.</text>
</comment>
<evidence type="ECO:0000313" key="11">
    <source>
        <dbReference type="Proteomes" id="UP000655751"/>
    </source>
</evidence>
<evidence type="ECO:0000256" key="3">
    <source>
        <dbReference type="ARBA" id="ARBA00018111"/>
    </source>
</evidence>
<organism evidence="10 11">
    <name type="scientific">Nocardia bovistercoris</name>
    <dbReference type="NCBI Taxonomy" id="2785916"/>
    <lineage>
        <taxon>Bacteria</taxon>
        <taxon>Bacillati</taxon>
        <taxon>Actinomycetota</taxon>
        <taxon>Actinomycetes</taxon>
        <taxon>Mycobacteriales</taxon>
        <taxon>Nocardiaceae</taxon>
        <taxon>Nocardia</taxon>
    </lineage>
</organism>
<dbReference type="Pfam" id="PF21981">
    <property type="entry name" value="RecX_HTH3"/>
    <property type="match status" value="1"/>
</dbReference>
<evidence type="ECO:0000259" key="8">
    <source>
        <dbReference type="Pfam" id="PF21981"/>
    </source>
</evidence>
<gene>
    <name evidence="5 10" type="primary">recX</name>
    <name evidence="10" type="ORF">IT779_02630</name>
</gene>
<keyword evidence="4 5" id="KW-0963">Cytoplasm</keyword>
<comment type="subcellular location">
    <subcellularLocation>
        <location evidence="1 5">Cytoplasm</location>
    </subcellularLocation>
</comment>
<dbReference type="Gene3D" id="1.10.10.10">
    <property type="entry name" value="Winged helix-like DNA-binding domain superfamily/Winged helix DNA-binding domain"/>
    <property type="match status" value="2"/>
</dbReference>
<evidence type="ECO:0000259" key="7">
    <source>
        <dbReference type="Pfam" id="PF02631"/>
    </source>
</evidence>
<proteinExistence type="inferred from homology"/>
<accession>A0A931N265</accession>
<protein>
    <recommendedName>
        <fullName evidence="3 5">Regulatory protein RecX</fullName>
    </recommendedName>
</protein>
<evidence type="ECO:0000256" key="6">
    <source>
        <dbReference type="SAM" id="MobiDB-lite"/>
    </source>
</evidence>
<evidence type="ECO:0000256" key="1">
    <source>
        <dbReference type="ARBA" id="ARBA00004496"/>
    </source>
</evidence>
<comment type="similarity">
    <text evidence="2 5">Belongs to the RecX family.</text>
</comment>
<dbReference type="PANTHER" id="PTHR33602:SF1">
    <property type="entry name" value="REGULATORY PROTEIN RECX FAMILY PROTEIN"/>
    <property type="match status" value="1"/>
</dbReference>
<dbReference type="Proteomes" id="UP000655751">
    <property type="component" value="Unassembled WGS sequence"/>
</dbReference>
<name>A0A931N265_9NOCA</name>
<dbReference type="GO" id="GO:0006282">
    <property type="term" value="P:regulation of DNA repair"/>
    <property type="evidence" value="ECO:0007669"/>
    <property type="project" value="UniProtKB-UniRule"/>
</dbReference>
<dbReference type="NCBIfam" id="NF001064">
    <property type="entry name" value="PRK00117.5-4"/>
    <property type="match status" value="1"/>
</dbReference>
<feature type="domain" description="RecX third three-helical" evidence="8">
    <location>
        <begin position="234"/>
        <end position="281"/>
    </location>
</feature>
<dbReference type="InterPro" id="IPR053924">
    <property type="entry name" value="RecX_HTH_2nd"/>
</dbReference>
<evidence type="ECO:0000259" key="9">
    <source>
        <dbReference type="Pfam" id="PF21982"/>
    </source>
</evidence>
<dbReference type="GO" id="GO:0005737">
    <property type="term" value="C:cytoplasm"/>
    <property type="evidence" value="ECO:0007669"/>
    <property type="project" value="UniProtKB-SubCell"/>
</dbReference>
<dbReference type="InterPro" id="IPR036388">
    <property type="entry name" value="WH-like_DNA-bd_sf"/>
</dbReference>
<evidence type="ECO:0000256" key="2">
    <source>
        <dbReference type="ARBA" id="ARBA00009695"/>
    </source>
</evidence>
<dbReference type="Pfam" id="PF21982">
    <property type="entry name" value="RecX_HTH1"/>
    <property type="match status" value="1"/>
</dbReference>
<reference evidence="10" key="1">
    <citation type="submission" date="2020-11" db="EMBL/GenBank/DDBJ databases">
        <title>Nocardia NEAU-351.nov., a novel actinomycete isolated from the cow dung.</title>
        <authorList>
            <person name="Zhang X."/>
        </authorList>
    </citation>
    <scope>NUCLEOTIDE SEQUENCE</scope>
    <source>
        <strain evidence="10">NEAU-351</strain>
    </source>
</reference>
<sequence>MRRRLTELGVDIPAPAPPARRGGTRPVRSVEGGSADTDFPGTRSSAPDPLRARSAGATPRARGAHGRRRREESAREFDDVPSAAGNGLIDDGPTDDGSSGDGLSGVVPADGDTTGRGVDPVAAGSGRGAERTPRGGTVEQAKEAGLRLLAVRARSRAELGGRLIAKGFTAEVADRALGHLAEVGLIDDAAFAEQWVHSRHTYSGKGRQALARELRDKGVAQSDAAPALAAITAEDETARATDLVRRKLRTMPRDLDRDKAMRRLVGMLARRGYGQSVAFTVVKAELAQADLDNFEGEPADHSLD</sequence>
<evidence type="ECO:0000256" key="5">
    <source>
        <dbReference type="HAMAP-Rule" id="MF_01114"/>
    </source>
</evidence>
<feature type="compositionally biased region" description="Basic and acidic residues" evidence="6">
    <location>
        <begin position="69"/>
        <end position="78"/>
    </location>
</feature>
<comment type="function">
    <text evidence="5">Modulates RecA activity.</text>
</comment>
<dbReference type="Pfam" id="PF02631">
    <property type="entry name" value="RecX_HTH2"/>
    <property type="match status" value="1"/>
</dbReference>
<feature type="region of interest" description="Disordered" evidence="6">
    <location>
        <begin position="1"/>
        <end position="138"/>
    </location>
</feature>
<keyword evidence="11" id="KW-1185">Reference proteome</keyword>
<feature type="domain" description="RecX first three-helical" evidence="9">
    <location>
        <begin position="141"/>
        <end position="180"/>
    </location>
</feature>
<dbReference type="PANTHER" id="PTHR33602">
    <property type="entry name" value="REGULATORY PROTEIN RECX FAMILY PROTEIN"/>
    <property type="match status" value="1"/>
</dbReference>